<dbReference type="EMBL" id="AP022597">
    <property type="protein sequence ID" value="BBY71381.1"/>
    <property type="molecule type" value="Genomic_DNA"/>
</dbReference>
<gene>
    <name evidence="2" type="ORF">MPRI_35680</name>
</gene>
<name>A0ABM7K928_9MYCO</name>
<evidence type="ECO:0000313" key="2">
    <source>
        <dbReference type="EMBL" id="BBY71381.1"/>
    </source>
</evidence>
<dbReference type="PANTHER" id="PTHR11012">
    <property type="entry name" value="PROTEIN KINASE-LIKE DOMAIN-CONTAINING"/>
    <property type="match status" value="1"/>
</dbReference>
<dbReference type="PANTHER" id="PTHR11012:SF30">
    <property type="entry name" value="PROTEIN KINASE-LIKE DOMAIN-CONTAINING"/>
    <property type="match status" value="1"/>
</dbReference>
<dbReference type="Gene3D" id="3.90.1200.10">
    <property type="match status" value="1"/>
</dbReference>
<proteinExistence type="predicted"/>
<organism evidence="2 3">
    <name type="scientific">Mycobacterium paraintracellulare</name>
    <dbReference type="NCBI Taxonomy" id="1138383"/>
    <lineage>
        <taxon>Bacteria</taxon>
        <taxon>Bacillati</taxon>
        <taxon>Actinomycetota</taxon>
        <taxon>Actinomycetes</taxon>
        <taxon>Mycobacteriales</taxon>
        <taxon>Mycobacteriaceae</taxon>
        <taxon>Mycobacterium</taxon>
        <taxon>Mycobacterium avium complex (MAC)</taxon>
    </lineage>
</organism>
<sequence>MARLRITYADADSAGPESLVAKIRGSKPVQVQMDRAMGLFDRERKFYADLATRVPVRTAALMYAGDGDTTPLILQDLGELRMGDQRRGLEVDDAAAMMDSLAALHAAFWQSPELDADWLVSPTEGVYSQTIVQVVTSGAAGLVARFAGRVGDGTLAAVADAVQNWNHVLQGCAEGPRTLTHNDCRLDNIFFDDAPASGTVTPYLIDWQVPAVTRGTQDVANLLAGSMDTADLERHWESLLTRYHDGLVAGGVSDYTHQQCVQHYRQSIIYPLGQGLAMLGALDTGDGRGLGEISVLRCLKHIEALDAFETL</sequence>
<dbReference type="InterPro" id="IPR011009">
    <property type="entry name" value="Kinase-like_dom_sf"/>
</dbReference>
<dbReference type="InterPro" id="IPR004119">
    <property type="entry name" value="EcKL"/>
</dbReference>
<feature type="domain" description="CHK kinase-like" evidence="1">
    <location>
        <begin position="72"/>
        <end position="253"/>
    </location>
</feature>
<reference evidence="2 3" key="1">
    <citation type="journal article" date="2019" name="Emerg. Microbes Infect.">
        <title>Comprehensive subspecies identification of 175 nontuberculous mycobacteria species based on 7547 genomic profiles.</title>
        <authorList>
            <person name="Matsumoto Y."/>
            <person name="Kinjo T."/>
            <person name="Motooka D."/>
            <person name="Nabeya D."/>
            <person name="Jung N."/>
            <person name="Uechi K."/>
            <person name="Horii T."/>
            <person name="Iida T."/>
            <person name="Fujita J."/>
            <person name="Nakamura S."/>
        </authorList>
    </citation>
    <scope>NUCLEOTIDE SEQUENCE [LARGE SCALE GENOMIC DNA]</scope>
    <source>
        <strain evidence="2 3">JCM 30622</strain>
    </source>
</reference>
<dbReference type="SUPFAM" id="SSF56112">
    <property type="entry name" value="Protein kinase-like (PK-like)"/>
    <property type="match status" value="1"/>
</dbReference>
<dbReference type="Proteomes" id="UP000466578">
    <property type="component" value="Chromosome"/>
</dbReference>
<keyword evidence="3" id="KW-1185">Reference proteome</keyword>
<dbReference type="SMART" id="SM00587">
    <property type="entry name" value="CHK"/>
    <property type="match status" value="1"/>
</dbReference>
<dbReference type="InterPro" id="IPR015897">
    <property type="entry name" value="CHK_kinase-like"/>
</dbReference>
<protein>
    <recommendedName>
        <fullName evidence="1">CHK kinase-like domain-containing protein</fullName>
    </recommendedName>
</protein>
<evidence type="ECO:0000259" key="1">
    <source>
        <dbReference type="SMART" id="SM00587"/>
    </source>
</evidence>
<evidence type="ECO:0000313" key="3">
    <source>
        <dbReference type="Proteomes" id="UP000466578"/>
    </source>
</evidence>
<dbReference type="Pfam" id="PF02958">
    <property type="entry name" value="EcKL"/>
    <property type="match status" value="1"/>
</dbReference>
<accession>A0ABM7K928</accession>